<keyword evidence="3" id="KW-1185">Reference proteome</keyword>
<dbReference type="KEGG" id="svt:SVTN_08965"/>
<organism evidence="2 3">
    <name type="scientific">Streptomyces vietnamensis</name>
    <dbReference type="NCBI Taxonomy" id="362257"/>
    <lineage>
        <taxon>Bacteria</taxon>
        <taxon>Bacillati</taxon>
        <taxon>Actinomycetota</taxon>
        <taxon>Actinomycetes</taxon>
        <taxon>Kitasatosporales</taxon>
        <taxon>Streptomycetaceae</taxon>
        <taxon>Streptomyces</taxon>
    </lineage>
</organism>
<evidence type="ECO:0000256" key="1">
    <source>
        <dbReference type="SAM" id="MobiDB-lite"/>
    </source>
</evidence>
<protein>
    <submittedName>
        <fullName evidence="2">Uncharacterized protein</fullName>
    </submittedName>
</protein>
<feature type="compositionally biased region" description="Basic residues" evidence="1">
    <location>
        <begin position="18"/>
        <end position="32"/>
    </location>
</feature>
<dbReference type="Proteomes" id="UP000031774">
    <property type="component" value="Chromosome"/>
</dbReference>
<reference evidence="2 3" key="1">
    <citation type="submission" date="2014-12" db="EMBL/GenBank/DDBJ databases">
        <title>Complete genome sequence of Streptomyces vietnamensis strain GIMV4.0001, a genetic manipulable producer of the benzoisochromanequinone antibiotic granaticin.</title>
        <authorList>
            <person name="Deng M.R."/>
            <person name="Guo J."/>
            <person name="Ma L.Y."/>
            <person name="Feng G.D."/>
            <person name="Mo C.Y."/>
            <person name="Zhu H.H."/>
        </authorList>
    </citation>
    <scope>NUCLEOTIDE SEQUENCE [LARGE SCALE GENOMIC DNA]</scope>
    <source>
        <strain evidence="3">GIMV4.0001</strain>
    </source>
</reference>
<evidence type="ECO:0000313" key="2">
    <source>
        <dbReference type="EMBL" id="AJF64539.1"/>
    </source>
</evidence>
<sequence>MRYGYGRQLPGREPAHRHPERRRGRHDPRLRRPRVERGQRPDLRARQARLPQDRVDEREDLAHRRARPGPDAEVRGRRAIG</sequence>
<dbReference type="HOGENOM" id="CLU_2572546_0_0_11"/>
<evidence type="ECO:0000313" key="3">
    <source>
        <dbReference type="Proteomes" id="UP000031774"/>
    </source>
</evidence>
<feature type="compositionally biased region" description="Basic and acidic residues" evidence="1">
    <location>
        <begin position="33"/>
        <end position="81"/>
    </location>
</feature>
<feature type="region of interest" description="Disordered" evidence="1">
    <location>
        <begin position="1"/>
        <end position="81"/>
    </location>
</feature>
<gene>
    <name evidence="2" type="ORF">SVTN_08965</name>
</gene>
<dbReference type="EMBL" id="CP010407">
    <property type="protein sequence ID" value="AJF64539.1"/>
    <property type="molecule type" value="Genomic_DNA"/>
</dbReference>
<name>A0A0B5I8H3_9ACTN</name>
<accession>A0A0B5I8H3</accession>
<dbReference type="AlphaFoldDB" id="A0A0B5I8H3"/>
<proteinExistence type="predicted"/>